<dbReference type="RefSeq" id="WP_166197296.1">
    <property type="nucleotide sequence ID" value="NZ_JAAOIV010000009.1"/>
</dbReference>
<keyword evidence="2" id="KW-0812">Transmembrane</keyword>
<feature type="transmembrane region" description="Helical" evidence="2">
    <location>
        <begin position="62"/>
        <end position="84"/>
    </location>
</feature>
<sequence length="309" mass="32724">MPTAPPDRSVLRPALHLLGIALLSLAGMWVLMRFALHSYTGRQWDTLGMYSVGGTIARYDRMVLFLSIVTVPHLIQATLVCTVLAAIQRRWAVAAAIPVMIAGASVTTQVLKNYVFHAVTGPNTLPSGHSTTGVILAVASVWAVPRIARPYAVAAAGFVAVSIGMGTVAAYWHRPSDVYAAALVCLAWLGLGAAGVLALRARSTTRLSSGRPWPLLAASILAMVGAWLFIFGLIGYRFNGASAAMYLFDAFVTVTVTGGCALVVWWAALWADRFDPRPEPAPRQGSLGSTFGDSHQASHPSAPIGTSSR</sequence>
<keyword evidence="2" id="KW-1133">Transmembrane helix</keyword>
<dbReference type="AlphaFoldDB" id="A0A967B3E1"/>
<reference evidence="4" key="1">
    <citation type="submission" date="2020-03" db="EMBL/GenBank/DDBJ databases">
        <title>Draft sequencing of Calidifontibacter sp. DB0510.</title>
        <authorList>
            <person name="Kim D.-U."/>
        </authorList>
    </citation>
    <scope>NUCLEOTIDE SEQUENCE</scope>
    <source>
        <strain evidence="4">DB0510</strain>
    </source>
</reference>
<keyword evidence="2" id="KW-0472">Membrane</keyword>
<keyword evidence="5" id="KW-1185">Reference proteome</keyword>
<organism evidence="4 5">
    <name type="scientific">Metallococcus carri</name>
    <dbReference type="NCBI Taxonomy" id="1656884"/>
    <lineage>
        <taxon>Bacteria</taxon>
        <taxon>Bacillati</taxon>
        <taxon>Actinomycetota</taxon>
        <taxon>Actinomycetes</taxon>
        <taxon>Micrococcales</taxon>
        <taxon>Dermacoccaceae</taxon>
        <taxon>Metallococcus</taxon>
    </lineage>
</organism>
<evidence type="ECO:0000256" key="2">
    <source>
        <dbReference type="SAM" id="Phobius"/>
    </source>
</evidence>
<evidence type="ECO:0000259" key="3">
    <source>
        <dbReference type="Pfam" id="PF01569"/>
    </source>
</evidence>
<feature type="compositionally biased region" description="Polar residues" evidence="1">
    <location>
        <begin position="286"/>
        <end position="309"/>
    </location>
</feature>
<dbReference type="InterPro" id="IPR000326">
    <property type="entry name" value="PAP2/HPO"/>
</dbReference>
<feature type="transmembrane region" description="Helical" evidence="2">
    <location>
        <begin position="244"/>
        <end position="268"/>
    </location>
</feature>
<feature type="transmembrane region" description="Helical" evidence="2">
    <location>
        <begin position="123"/>
        <end position="144"/>
    </location>
</feature>
<dbReference type="Gene3D" id="1.20.144.10">
    <property type="entry name" value="Phosphatidic acid phosphatase type 2/haloperoxidase"/>
    <property type="match status" value="1"/>
</dbReference>
<proteinExistence type="predicted"/>
<accession>A0A967B3E1</accession>
<feature type="transmembrane region" description="Helical" evidence="2">
    <location>
        <begin position="213"/>
        <end position="238"/>
    </location>
</feature>
<comment type="caution">
    <text evidence="4">The sequence shown here is derived from an EMBL/GenBank/DDBJ whole genome shotgun (WGS) entry which is preliminary data.</text>
</comment>
<feature type="domain" description="Phosphatidic acid phosphatase type 2/haloperoxidase" evidence="3">
    <location>
        <begin position="117"/>
        <end position="191"/>
    </location>
</feature>
<dbReference type="Proteomes" id="UP000744769">
    <property type="component" value="Unassembled WGS sequence"/>
</dbReference>
<dbReference type="EMBL" id="JAAOIV010000009">
    <property type="protein sequence ID" value="NHN56630.1"/>
    <property type="molecule type" value="Genomic_DNA"/>
</dbReference>
<feature type="transmembrane region" description="Helical" evidence="2">
    <location>
        <begin position="15"/>
        <end position="36"/>
    </location>
</feature>
<dbReference type="Pfam" id="PF01569">
    <property type="entry name" value="PAP2"/>
    <property type="match status" value="1"/>
</dbReference>
<feature type="transmembrane region" description="Helical" evidence="2">
    <location>
        <begin position="178"/>
        <end position="201"/>
    </location>
</feature>
<name>A0A967B3E1_9MICO</name>
<gene>
    <name evidence="4" type="ORF">G9U51_12650</name>
</gene>
<evidence type="ECO:0000256" key="1">
    <source>
        <dbReference type="SAM" id="MobiDB-lite"/>
    </source>
</evidence>
<feature type="transmembrane region" description="Helical" evidence="2">
    <location>
        <begin position="151"/>
        <end position="172"/>
    </location>
</feature>
<dbReference type="SUPFAM" id="SSF48317">
    <property type="entry name" value="Acid phosphatase/Vanadium-dependent haloperoxidase"/>
    <property type="match status" value="1"/>
</dbReference>
<feature type="region of interest" description="Disordered" evidence="1">
    <location>
        <begin position="279"/>
        <end position="309"/>
    </location>
</feature>
<feature type="transmembrane region" description="Helical" evidence="2">
    <location>
        <begin position="91"/>
        <end position="111"/>
    </location>
</feature>
<dbReference type="InterPro" id="IPR036938">
    <property type="entry name" value="PAP2/HPO_sf"/>
</dbReference>
<evidence type="ECO:0000313" key="5">
    <source>
        <dbReference type="Proteomes" id="UP000744769"/>
    </source>
</evidence>
<protein>
    <submittedName>
        <fullName evidence="4">Phosphatase PAP2 family protein</fullName>
    </submittedName>
</protein>
<evidence type="ECO:0000313" key="4">
    <source>
        <dbReference type="EMBL" id="NHN56630.1"/>
    </source>
</evidence>